<dbReference type="GO" id="GO:0043565">
    <property type="term" value="F:sequence-specific DNA binding"/>
    <property type="evidence" value="ECO:0007669"/>
    <property type="project" value="InterPro"/>
</dbReference>
<dbReference type="GO" id="GO:0003700">
    <property type="term" value="F:DNA-binding transcription factor activity"/>
    <property type="evidence" value="ECO:0007669"/>
    <property type="project" value="InterPro"/>
</dbReference>
<keyword evidence="1" id="KW-0805">Transcription regulation</keyword>
<keyword evidence="4" id="KW-0597">Phosphoprotein</keyword>
<dbReference type="PROSITE" id="PS00041">
    <property type="entry name" value="HTH_ARAC_FAMILY_1"/>
    <property type="match status" value="1"/>
</dbReference>
<organism evidence="7 8">
    <name type="scientific">Candidatus Reconcilbacillus cellulovorans</name>
    <dbReference type="NCBI Taxonomy" id="1906605"/>
    <lineage>
        <taxon>Bacteria</taxon>
        <taxon>Bacillati</taxon>
        <taxon>Bacillota</taxon>
        <taxon>Bacilli</taxon>
        <taxon>Bacillales</taxon>
        <taxon>Paenibacillaceae</taxon>
        <taxon>Candidatus Reconcilbacillus</taxon>
    </lineage>
</organism>
<dbReference type="InterPro" id="IPR018062">
    <property type="entry name" value="HTH_AraC-typ_CS"/>
</dbReference>
<dbReference type="Pfam" id="PF00072">
    <property type="entry name" value="Response_reg"/>
    <property type="match status" value="1"/>
</dbReference>
<dbReference type="InterPro" id="IPR018060">
    <property type="entry name" value="HTH_AraC"/>
</dbReference>
<gene>
    <name evidence="7" type="ORF">BLM47_12025</name>
</gene>
<evidence type="ECO:0000259" key="6">
    <source>
        <dbReference type="PROSITE" id="PS50110"/>
    </source>
</evidence>
<name>A0A2A6DWW6_9BACL</name>
<dbReference type="SMART" id="SM00448">
    <property type="entry name" value="REC"/>
    <property type="match status" value="1"/>
</dbReference>
<dbReference type="EMBL" id="MOXJ01000035">
    <property type="protein sequence ID" value="PDO09548.1"/>
    <property type="molecule type" value="Genomic_DNA"/>
</dbReference>
<dbReference type="PROSITE" id="PS50110">
    <property type="entry name" value="RESPONSE_REGULATORY"/>
    <property type="match status" value="1"/>
</dbReference>
<proteinExistence type="predicted"/>
<protein>
    <submittedName>
        <fullName evidence="7">DNA-binding response regulator</fullName>
    </submittedName>
</protein>
<evidence type="ECO:0000256" key="2">
    <source>
        <dbReference type="ARBA" id="ARBA00023125"/>
    </source>
</evidence>
<keyword evidence="2 7" id="KW-0238">DNA-binding</keyword>
<dbReference type="GO" id="GO:0000160">
    <property type="term" value="P:phosphorelay signal transduction system"/>
    <property type="evidence" value="ECO:0007669"/>
    <property type="project" value="InterPro"/>
</dbReference>
<keyword evidence="3" id="KW-0804">Transcription</keyword>
<dbReference type="Gene3D" id="1.10.10.60">
    <property type="entry name" value="Homeodomain-like"/>
    <property type="match status" value="2"/>
</dbReference>
<dbReference type="InterPro" id="IPR011006">
    <property type="entry name" value="CheY-like_superfamily"/>
</dbReference>
<dbReference type="CDD" id="cd17536">
    <property type="entry name" value="REC_YesN-like"/>
    <property type="match status" value="1"/>
</dbReference>
<feature type="modified residue" description="4-aspartylphosphate" evidence="4">
    <location>
        <position position="58"/>
    </location>
</feature>
<dbReference type="InterPro" id="IPR001789">
    <property type="entry name" value="Sig_transdc_resp-reg_receiver"/>
</dbReference>
<evidence type="ECO:0000256" key="3">
    <source>
        <dbReference type="ARBA" id="ARBA00023163"/>
    </source>
</evidence>
<dbReference type="PANTHER" id="PTHR43280:SF28">
    <property type="entry name" value="HTH-TYPE TRANSCRIPTIONAL ACTIVATOR RHAS"/>
    <property type="match status" value="1"/>
</dbReference>
<dbReference type="Gene3D" id="3.40.50.2300">
    <property type="match status" value="1"/>
</dbReference>
<feature type="domain" description="HTH araC/xylS-type" evidence="5">
    <location>
        <begin position="157"/>
        <end position="255"/>
    </location>
</feature>
<dbReference type="SUPFAM" id="SSF52172">
    <property type="entry name" value="CheY-like"/>
    <property type="match status" value="1"/>
</dbReference>
<dbReference type="PRINTS" id="PR00032">
    <property type="entry name" value="HTHARAC"/>
</dbReference>
<sequence length="263" mass="30175">MARPKTILIVEDEPRARDGFRRTLEAWSAGRHRILCADNGAEALRLLDQAPVDVLVTDIRMPGVDGLDLIEHVRQRPRPPVCVLISGYPEFEYAQRAIRLGVVNYLLKPVDRRKLVEAVEQALAVGEERERIERMSRFVDEKLITAEDDGPANPSVRAALQYVEERLHEPLHLRDVAEHVHLNPSYFSALFKEQTGLTFSEYVARSRIRKAKQLLLSTALPVEDIAERVGYRTAKYFIKVFRDYEGVSPSRYRREMAGERRAT</sequence>
<dbReference type="AlphaFoldDB" id="A0A2A6DWW6"/>
<dbReference type="Proteomes" id="UP000243688">
    <property type="component" value="Unassembled WGS sequence"/>
</dbReference>
<evidence type="ECO:0000313" key="8">
    <source>
        <dbReference type="Proteomes" id="UP000243688"/>
    </source>
</evidence>
<dbReference type="SMART" id="SM00342">
    <property type="entry name" value="HTH_ARAC"/>
    <property type="match status" value="1"/>
</dbReference>
<dbReference type="PANTHER" id="PTHR43280">
    <property type="entry name" value="ARAC-FAMILY TRANSCRIPTIONAL REGULATOR"/>
    <property type="match status" value="1"/>
</dbReference>
<comment type="caution">
    <text evidence="7">The sequence shown here is derived from an EMBL/GenBank/DDBJ whole genome shotgun (WGS) entry which is preliminary data.</text>
</comment>
<evidence type="ECO:0000313" key="7">
    <source>
        <dbReference type="EMBL" id="PDO09548.1"/>
    </source>
</evidence>
<dbReference type="PROSITE" id="PS01124">
    <property type="entry name" value="HTH_ARAC_FAMILY_2"/>
    <property type="match status" value="1"/>
</dbReference>
<evidence type="ECO:0000259" key="5">
    <source>
        <dbReference type="PROSITE" id="PS01124"/>
    </source>
</evidence>
<dbReference type="InterPro" id="IPR009057">
    <property type="entry name" value="Homeodomain-like_sf"/>
</dbReference>
<dbReference type="SUPFAM" id="SSF46689">
    <property type="entry name" value="Homeodomain-like"/>
    <property type="match status" value="2"/>
</dbReference>
<evidence type="ECO:0000256" key="1">
    <source>
        <dbReference type="ARBA" id="ARBA00023015"/>
    </source>
</evidence>
<evidence type="ECO:0000256" key="4">
    <source>
        <dbReference type="PROSITE-ProRule" id="PRU00169"/>
    </source>
</evidence>
<accession>A0A2A6DWW6</accession>
<dbReference type="InterPro" id="IPR020449">
    <property type="entry name" value="Tscrpt_reg_AraC-type_HTH"/>
</dbReference>
<dbReference type="Pfam" id="PF12833">
    <property type="entry name" value="HTH_18"/>
    <property type="match status" value="1"/>
</dbReference>
<reference evidence="7 8" key="1">
    <citation type="submission" date="2016-12" db="EMBL/GenBank/DDBJ databases">
        <title>Candidatus Reconcilibacillus cellulovorans genome.</title>
        <authorList>
            <person name="Kolinko S."/>
            <person name="Wu Y.-W."/>
            <person name="Tachea F."/>
            <person name="Denzel E."/>
            <person name="Hiras J."/>
            <person name="Baecker N."/>
            <person name="Chan L.J."/>
            <person name="Eichorst S.A."/>
            <person name="Frey D."/>
            <person name="Adams P.D."/>
            <person name="Pray T."/>
            <person name="Tanjore D."/>
            <person name="Petzold C.J."/>
            <person name="Gladden J.M."/>
            <person name="Simmons B.A."/>
            <person name="Singer S.W."/>
        </authorList>
    </citation>
    <scope>NUCLEOTIDE SEQUENCE [LARGE SCALE GENOMIC DNA]</scope>
    <source>
        <strain evidence="7">JTherm</strain>
    </source>
</reference>
<feature type="domain" description="Response regulatory" evidence="6">
    <location>
        <begin position="6"/>
        <end position="123"/>
    </location>
</feature>